<dbReference type="GO" id="GO:0003677">
    <property type="term" value="F:DNA binding"/>
    <property type="evidence" value="ECO:0007669"/>
    <property type="project" value="UniProtKB-KW"/>
</dbReference>
<evidence type="ECO:0000259" key="9">
    <source>
        <dbReference type="PROSITE" id="PS50110"/>
    </source>
</evidence>
<dbReference type="PROSITE" id="PS50110">
    <property type="entry name" value="RESPONSE_REGULATORY"/>
    <property type="match status" value="1"/>
</dbReference>
<comment type="caution">
    <text evidence="10">The sequence shown here is derived from an EMBL/GenBank/DDBJ whole genome shotgun (WGS) entry which is preliminary data.</text>
</comment>
<sequence length="214" mass="24301">MTNPFRVMIADDPPHAREAISVMLEDHPKFSIVAQAKNGIEAIELSQLHSPDIILMDIEMPKMNGLEATKIIKEKSPYMKVIMLSVSDDVADLFTAVQYGAQGYLLKNMDPDDWLEYLLSVVEGSSEKTRGIANKLLYQFRENDLQNSALEKSLTPREREILLLIAKGITNKQIAEQLFISENTVKNHIKNLLEKLEVENRVQLAAYAFKHYKA</sequence>
<dbReference type="InterPro" id="IPR011006">
    <property type="entry name" value="CheY-like_superfamily"/>
</dbReference>
<dbReference type="EMBL" id="RXNT01000013">
    <property type="protein sequence ID" value="RTR29156.1"/>
    <property type="molecule type" value="Genomic_DNA"/>
</dbReference>
<dbReference type="SMART" id="SM00421">
    <property type="entry name" value="HTH_LUXR"/>
    <property type="match status" value="1"/>
</dbReference>
<dbReference type="Gene3D" id="3.40.50.2300">
    <property type="match status" value="1"/>
</dbReference>
<evidence type="ECO:0000313" key="10">
    <source>
        <dbReference type="EMBL" id="RTR29156.1"/>
    </source>
</evidence>
<evidence type="ECO:0000259" key="8">
    <source>
        <dbReference type="PROSITE" id="PS50043"/>
    </source>
</evidence>
<dbReference type="SUPFAM" id="SSF52172">
    <property type="entry name" value="CheY-like"/>
    <property type="match status" value="1"/>
</dbReference>
<dbReference type="SMART" id="SM00448">
    <property type="entry name" value="REC"/>
    <property type="match status" value="1"/>
</dbReference>
<proteinExistence type="predicted"/>
<feature type="domain" description="Response regulatory" evidence="9">
    <location>
        <begin position="6"/>
        <end position="122"/>
    </location>
</feature>
<dbReference type="FunFam" id="1.10.10.10:FF:000153">
    <property type="entry name" value="LuxR family transcriptional regulator"/>
    <property type="match status" value="1"/>
</dbReference>
<evidence type="ECO:0000256" key="6">
    <source>
        <dbReference type="ARBA" id="ARBA00023163"/>
    </source>
</evidence>
<reference evidence="10 11" key="1">
    <citation type="submission" date="2018-12" db="EMBL/GenBank/DDBJ databases">
        <title>Bacillus yapensis draft genome sequence.</title>
        <authorList>
            <person name="Yu L."/>
            <person name="Xu X."/>
            <person name="Tang X."/>
        </authorList>
    </citation>
    <scope>NUCLEOTIDE SEQUENCE [LARGE SCALE GENOMIC DNA]</scope>
    <source>
        <strain evidence="10 11">XXST-01</strain>
    </source>
</reference>
<dbReference type="CDD" id="cd06170">
    <property type="entry name" value="LuxR_C_like"/>
    <property type="match status" value="1"/>
</dbReference>
<dbReference type="PANTHER" id="PTHR43214">
    <property type="entry name" value="TWO-COMPONENT RESPONSE REGULATOR"/>
    <property type="match status" value="1"/>
</dbReference>
<dbReference type="GO" id="GO:0006355">
    <property type="term" value="P:regulation of DNA-templated transcription"/>
    <property type="evidence" value="ECO:0007669"/>
    <property type="project" value="InterPro"/>
</dbReference>
<feature type="domain" description="HTH luxR-type" evidence="8">
    <location>
        <begin position="147"/>
        <end position="212"/>
    </location>
</feature>
<evidence type="ECO:0000256" key="3">
    <source>
        <dbReference type="ARBA" id="ARBA00022553"/>
    </source>
</evidence>
<accession>A0A3S0IQF4</accession>
<feature type="modified residue" description="4-aspartylphosphate" evidence="7">
    <location>
        <position position="57"/>
    </location>
</feature>
<keyword evidence="6" id="KW-0804">Transcription</keyword>
<name>A0A3S0IQF4_9BACI</name>
<dbReference type="InterPro" id="IPR001789">
    <property type="entry name" value="Sig_transdc_resp-reg_receiver"/>
</dbReference>
<evidence type="ECO:0000256" key="2">
    <source>
        <dbReference type="ARBA" id="ARBA00022490"/>
    </source>
</evidence>
<keyword evidence="4" id="KW-0805">Transcription regulation</keyword>
<evidence type="ECO:0000256" key="5">
    <source>
        <dbReference type="ARBA" id="ARBA00023125"/>
    </source>
</evidence>
<dbReference type="Pfam" id="PF00196">
    <property type="entry name" value="GerE"/>
    <property type="match status" value="1"/>
</dbReference>
<dbReference type="RefSeq" id="WP_126409704.1">
    <property type="nucleotide sequence ID" value="NZ_RXNT01000013.1"/>
</dbReference>
<dbReference type="PROSITE" id="PS00622">
    <property type="entry name" value="HTH_LUXR_1"/>
    <property type="match status" value="1"/>
</dbReference>
<organism evidence="10 11">
    <name type="scientific">Bacillus yapensis</name>
    <dbReference type="NCBI Taxonomy" id="2492960"/>
    <lineage>
        <taxon>Bacteria</taxon>
        <taxon>Bacillati</taxon>
        <taxon>Bacillota</taxon>
        <taxon>Bacilli</taxon>
        <taxon>Bacillales</taxon>
        <taxon>Bacillaceae</taxon>
        <taxon>Bacillus</taxon>
    </lineage>
</organism>
<dbReference type="InterPro" id="IPR016032">
    <property type="entry name" value="Sig_transdc_resp-reg_C-effctor"/>
</dbReference>
<comment type="subcellular location">
    <subcellularLocation>
        <location evidence="1">Cytoplasm</location>
    </subcellularLocation>
</comment>
<keyword evidence="3 7" id="KW-0597">Phosphoprotein</keyword>
<dbReference type="InterPro" id="IPR000792">
    <property type="entry name" value="Tscrpt_reg_LuxR_C"/>
</dbReference>
<dbReference type="InterPro" id="IPR058245">
    <property type="entry name" value="NreC/VraR/RcsB-like_REC"/>
</dbReference>
<evidence type="ECO:0000256" key="4">
    <source>
        <dbReference type="ARBA" id="ARBA00023015"/>
    </source>
</evidence>
<evidence type="ECO:0000256" key="1">
    <source>
        <dbReference type="ARBA" id="ARBA00004496"/>
    </source>
</evidence>
<dbReference type="SUPFAM" id="SSF46894">
    <property type="entry name" value="C-terminal effector domain of the bipartite response regulators"/>
    <property type="match status" value="1"/>
</dbReference>
<dbReference type="GO" id="GO:0005737">
    <property type="term" value="C:cytoplasm"/>
    <property type="evidence" value="ECO:0007669"/>
    <property type="project" value="UniProtKB-SubCell"/>
</dbReference>
<dbReference type="GO" id="GO:0000160">
    <property type="term" value="P:phosphorelay signal transduction system"/>
    <property type="evidence" value="ECO:0007669"/>
    <property type="project" value="InterPro"/>
</dbReference>
<dbReference type="Proteomes" id="UP000271374">
    <property type="component" value="Unassembled WGS sequence"/>
</dbReference>
<dbReference type="InterPro" id="IPR039420">
    <property type="entry name" value="WalR-like"/>
</dbReference>
<keyword evidence="11" id="KW-1185">Reference proteome</keyword>
<protein>
    <submittedName>
        <fullName evidence="10">Response regulator transcription factor</fullName>
    </submittedName>
</protein>
<dbReference type="PROSITE" id="PS50043">
    <property type="entry name" value="HTH_LUXR_2"/>
    <property type="match status" value="1"/>
</dbReference>
<dbReference type="AlphaFoldDB" id="A0A3S0IQF4"/>
<keyword evidence="2" id="KW-0963">Cytoplasm</keyword>
<evidence type="ECO:0000313" key="11">
    <source>
        <dbReference type="Proteomes" id="UP000271374"/>
    </source>
</evidence>
<dbReference type="CDD" id="cd17535">
    <property type="entry name" value="REC_NarL-like"/>
    <property type="match status" value="1"/>
</dbReference>
<dbReference type="OrthoDB" id="9780153at2"/>
<dbReference type="PRINTS" id="PR00038">
    <property type="entry name" value="HTHLUXR"/>
</dbReference>
<keyword evidence="5" id="KW-0238">DNA-binding</keyword>
<dbReference type="PANTHER" id="PTHR43214:SF43">
    <property type="entry name" value="TWO-COMPONENT RESPONSE REGULATOR"/>
    <property type="match status" value="1"/>
</dbReference>
<gene>
    <name evidence="10" type="ORF">EKG37_15605</name>
</gene>
<dbReference type="Pfam" id="PF00072">
    <property type="entry name" value="Response_reg"/>
    <property type="match status" value="1"/>
</dbReference>
<evidence type="ECO:0000256" key="7">
    <source>
        <dbReference type="PROSITE-ProRule" id="PRU00169"/>
    </source>
</evidence>